<accession>A0A364N5P3</accession>
<evidence type="ECO:0000313" key="9">
    <source>
        <dbReference type="Proteomes" id="UP000249619"/>
    </source>
</evidence>
<feature type="transmembrane region" description="Helical" evidence="6">
    <location>
        <begin position="574"/>
        <end position="595"/>
    </location>
</feature>
<evidence type="ECO:0000313" key="8">
    <source>
        <dbReference type="EMBL" id="RAR12644.1"/>
    </source>
</evidence>
<dbReference type="GO" id="GO:0005886">
    <property type="term" value="C:plasma membrane"/>
    <property type="evidence" value="ECO:0007669"/>
    <property type="project" value="TreeGrafter"/>
</dbReference>
<feature type="compositionally biased region" description="Low complexity" evidence="5">
    <location>
        <begin position="225"/>
        <end position="234"/>
    </location>
</feature>
<dbReference type="Gene3D" id="1.20.1250.20">
    <property type="entry name" value="MFS general substrate transporter like domains"/>
    <property type="match status" value="1"/>
</dbReference>
<gene>
    <name evidence="8" type="ORF">DDE83_004041</name>
</gene>
<feature type="region of interest" description="Disordered" evidence="5">
    <location>
        <begin position="105"/>
        <end position="124"/>
    </location>
</feature>
<proteinExistence type="predicted"/>
<feature type="compositionally biased region" description="Polar residues" evidence="5">
    <location>
        <begin position="193"/>
        <end position="203"/>
    </location>
</feature>
<feature type="region of interest" description="Disordered" evidence="5">
    <location>
        <begin position="1"/>
        <end position="33"/>
    </location>
</feature>
<evidence type="ECO:0000256" key="5">
    <source>
        <dbReference type="SAM" id="MobiDB-lite"/>
    </source>
</evidence>
<evidence type="ECO:0000256" key="2">
    <source>
        <dbReference type="ARBA" id="ARBA00022692"/>
    </source>
</evidence>
<dbReference type="PANTHER" id="PTHR23501">
    <property type="entry name" value="MAJOR FACILITATOR SUPERFAMILY"/>
    <property type="match status" value="1"/>
</dbReference>
<reference evidence="9" key="1">
    <citation type="submission" date="2018-05" db="EMBL/GenBank/DDBJ databases">
        <title>Draft genome sequence of Stemphylium lycopersici strain CIDEFI 213.</title>
        <authorList>
            <person name="Medina R."/>
            <person name="Franco M.E.E."/>
            <person name="Lucentini C.G."/>
            <person name="Saparrat M.C.N."/>
            <person name="Balatti P.A."/>
        </authorList>
    </citation>
    <scope>NUCLEOTIDE SEQUENCE [LARGE SCALE GENOMIC DNA]</scope>
    <source>
        <strain evidence="9">CIDEFI 213</strain>
    </source>
</reference>
<feature type="compositionally biased region" description="Basic and acidic residues" evidence="5">
    <location>
        <begin position="765"/>
        <end position="781"/>
    </location>
</feature>
<dbReference type="EMBL" id="QGDH01000048">
    <property type="protein sequence ID" value="RAR12644.1"/>
    <property type="molecule type" value="Genomic_DNA"/>
</dbReference>
<dbReference type="InterPro" id="IPR020846">
    <property type="entry name" value="MFS_dom"/>
</dbReference>
<comment type="caution">
    <text evidence="8">The sequence shown here is derived from an EMBL/GenBank/DDBJ whole genome shotgun (WGS) entry which is preliminary data.</text>
</comment>
<feature type="transmembrane region" description="Helical" evidence="6">
    <location>
        <begin position="628"/>
        <end position="646"/>
    </location>
</feature>
<feature type="transmembrane region" description="Helical" evidence="6">
    <location>
        <begin position="537"/>
        <end position="562"/>
    </location>
</feature>
<keyword evidence="4 6" id="KW-0472">Membrane</keyword>
<dbReference type="GO" id="GO:0022857">
    <property type="term" value="F:transmembrane transporter activity"/>
    <property type="evidence" value="ECO:0007669"/>
    <property type="project" value="InterPro"/>
</dbReference>
<feature type="transmembrane region" description="Helical" evidence="6">
    <location>
        <begin position="363"/>
        <end position="386"/>
    </location>
</feature>
<evidence type="ECO:0000256" key="4">
    <source>
        <dbReference type="ARBA" id="ARBA00023136"/>
    </source>
</evidence>
<feature type="transmembrane region" description="Helical" evidence="6">
    <location>
        <begin position="398"/>
        <end position="418"/>
    </location>
</feature>
<dbReference type="FunFam" id="1.20.1250.20:FF:000196">
    <property type="entry name" value="MFS toxin efflux pump (AflT)"/>
    <property type="match status" value="1"/>
</dbReference>
<feature type="domain" description="Major facilitator superfamily (MFS) profile" evidence="7">
    <location>
        <begin position="273"/>
        <end position="760"/>
    </location>
</feature>
<dbReference type="SUPFAM" id="SSF103473">
    <property type="entry name" value="MFS general substrate transporter"/>
    <property type="match status" value="1"/>
</dbReference>
<protein>
    <submittedName>
        <fullName evidence="8">Aflatoxin efflux pump</fullName>
    </submittedName>
</protein>
<keyword evidence="2 6" id="KW-0812">Transmembrane</keyword>
<feature type="transmembrane region" description="Helical" evidence="6">
    <location>
        <begin position="468"/>
        <end position="490"/>
    </location>
</feature>
<evidence type="ECO:0000259" key="7">
    <source>
        <dbReference type="PROSITE" id="PS50850"/>
    </source>
</evidence>
<keyword evidence="3 6" id="KW-1133">Transmembrane helix</keyword>
<feature type="transmembrane region" description="Helical" evidence="6">
    <location>
        <begin position="271"/>
        <end position="296"/>
    </location>
</feature>
<feature type="compositionally biased region" description="Polar residues" evidence="5">
    <location>
        <begin position="19"/>
        <end position="33"/>
    </location>
</feature>
<dbReference type="PROSITE" id="PS50850">
    <property type="entry name" value="MFS"/>
    <property type="match status" value="1"/>
</dbReference>
<dbReference type="Proteomes" id="UP000249619">
    <property type="component" value="Unassembled WGS sequence"/>
</dbReference>
<feature type="transmembrane region" description="Helical" evidence="6">
    <location>
        <begin position="308"/>
        <end position="326"/>
    </location>
</feature>
<dbReference type="FunFam" id="1.20.1720.10:FF:000012">
    <property type="entry name" value="MFS toxin efflux pump (AflT)"/>
    <property type="match status" value="1"/>
</dbReference>
<name>A0A364N5P3_STELY</name>
<dbReference type="CDD" id="cd17502">
    <property type="entry name" value="MFS_Azr1_MDR_like"/>
    <property type="match status" value="1"/>
</dbReference>
<feature type="transmembrane region" description="Helical" evidence="6">
    <location>
        <begin position="338"/>
        <end position="357"/>
    </location>
</feature>
<dbReference type="OrthoDB" id="10021397at2759"/>
<organism evidence="8 9">
    <name type="scientific">Stemphylium lycopersici</name>
    <name type="common">Tomato gray leaf spot disease fungus</name>
    <name type="synonym">Thyrospora lycopersici</name>
    <dbReference type="NCBI Taxonomy" id="183478"/>
    <lineage>
        <taxon>Eukaryota</taxon>
        <taxon>Fungi</taxon>
        <taxon>Dikarya</taxon>
        <taxon>Ascomycota</taxon>
        <taxon>Pezizomycotina</taxon>
        <taxon>Dothideomycetes</taxon>
        <taxon>Pleosporomycetidae</taxon>
        <taxon>Pleosporales</taxon>
        <taxon>Pleosporineae</taxon>
        <taxon>Pleosporaceae</taxon>
        <taxon>Stemphylium</taxon>
    </lineage>
</organism>
<feature type="region of interest" description="Disordered" evidence="5">
    <location>
        <begin position="765"/>
        <end position="784"/>
    </location>
</feature>
<dbReference type="InterPro" id="IPR036259">
    <property type="entry name" value="MFS_trans_sf"/>
</dbReference>
<dbReference type="AlphaFoldDB" id="A0A364N5P3"/>
<sequence>MASPPMIRRFRTEQPPLSPGSTRTSSDRTFGGTMSSEAISDVMLSQGLSSDVVSLDRHDVIGCIVEDLVADLKEYCDTSFHRAHIQAQENGPRYSYLREEDCYERPYDRNSRQRPRTRGTAVSYTPSNLREDLREIRPYLRESTLNALEGILVNGMGLKEEVPKSPLSPTSPMSQASGEGFYVPVILDSQGASRRTSFSTPNSIKCDEMEDAGILPGEKRKSARSSKSAKSAKSNLRYYQAADERPENLRSSFGSGVQGQASGYPSRAKTIIIMISLYISIFLVALDRTIIGPAIPAITNEFNSIDDIGWYGSAYMLTAAGFILLYGRIYTFFPTKPVFLSGICLFEAGSVICGAAQNSMMLIIGRAVAGLGSSGIFTGAILIMLNTVPLEKRPMLQGLFGACFGVASVAGPLLGGAFTESTATWRWCFYINLPLGGITLLVVTFLLKLEENKSRLKSWGETIRQLDPLGTVLFLPSITCLLLALEWGAAEYSWSSIRIIVLLVIFALLLVAFVAWQYVTRHTTATIPAHIVFQRSVACGAASQFCVGATMLTVSIYIPLWFQAIKGSSAMQSGINTIPLVLSVVLGSILSGGLVQRFGYYTPFMIVGSALMALGTGLLTTWDMTTSTGMWIGYQIIVGFGVGCTMQHPNIAVQTILRKQDIPIGTAVLSLCQTLGGAVFTAVGQNLYIGKFTAGLEMIEGINPDRVLGAGATDLTNGVPISVRPRVQEAYNVSLTKGTFFAALIIACFAVPAALGMEWRSVKEKQDQPRKHAPGDVEKQEPQAYQPRGILKNAADAQRQQDAATINLISPPTPVWKKTFRSSGHFSALLTAKVNPDLRDSLGAAR</sequence>
<feature type="transmembrane region" description="Helical" evidence="6">
    <location>
        <begin position="667"/>
        <end position="688"/>
    </location>
</feature>
<dbReference type="PRINTS" id="PR01035">
    <property type="entry name" value="TCRTETA"/>
</dbReference>
<evidence type="ECO:0000256" key="1">
    <source>
        <dbReference type="ARBA" id="ARBA00004141"/>
    </source>
</evidence>
<feature type="transmembrane region" description="Helical" evidence="6">
    <location>
        <begin position="496"/>
        <end position="516"/>
    </location>
</feature>
<dbReference type="PANTHER" id="PTHR23501:SF201">
    <property type="entry name" value="MFS AFLATOXIN EFFLUX PUMP"/>
    <property type="match status" value="1"/>
</dbReference>
<dbReference type="InterPro" id="IPR001958">
    <property type="entry name" value="Tet-R_TetA/multi-R_MdtG-like"/>
</dbReference>
<feature type="transmembrane region" description="Helical" evidence="6">
    <location>
        <begin position="424"/>
        <end position="447"/>
    </location>
</feature>
<evidence type="ECO:0000256" key="6">
    <source>
        <dbReference type="SAM" id="Phobius"/>
    </source>
</evidence>
<evidence type="ECO:0000256" key="3">
    <source>
        <dbReference type="ARBA" id="ARBA00022989"/>
    </source>
</evidence>
<dbReference type="Pfam" id="PF07690">
    <property type="entry name" value="MFS_1"/>
    <property type="match status" value="1"/>
</dbReference>
<feature type="transmembrane region" description="Helical" evidence="6">
    <location>
        <begin position="739"/>
        <end position="757"/>
    </location>
</feature>
<comment type="subcellular location">
    <subcellularLocation>
        <location evidence="1">Membrane</location>
        <topology evidence="1">Multi-pass membrane protein</topology>
    </subcellularLocation>
</comment>
<keyword evidence="9" id="KW-1185">Reference proteome</keyword>
<feature type="region of interest" description="Disordered" evidence="5">
    <location>
        <begin position="193"/>
        <end position="235"/>
    </location>
</feature>
<dbReference type="InterPro" id="IPR011701">
    <property type="entry name" value="MFS"/>
</dbReference>
<feature type="transmembrane region" description="Helical" evidence="6">
    <location>
        <begin position="602"/>
        <end position="622"/>
    </location>
</feature>
<dbReference type="Gene3D" id="1.20.1720.10">
    <property type="entry name" value="Multidrug resistance protein D"/>
    <property type="match status" value="1"/>
</dbReference>